<evidence type="ECO:0000256" key="1">
    <source>
        <dbReference type="SAM" id="MobiDB-lite"/>
    </source>
</evidence>
<accession>A0A022VW17</accession>
<dbReference type="Proteomes" id="UP000023758">
    <property type="component" value="Unassembled WGS sequence"/>
</dbReference>
<dbReference type="HOGENOM" id="CLU_2225090_0_0_1"/>
<dbReference type="EMBL" id="KK207889">
    <property type="protein sequence ID" value="EZF50231.1"/>
    <property type="molecule type" value="Genomic_DNA"/>
</dbReference>
<feature type="compositionally biased region" description="Basic and acidic residues" evidence="1">
    <location>
        <begin position="64"/>
        <end position="75"/>
    </location>
</feature>
<dbReference type="AlphaFoldDB" id="A0A022VW17"/>
<evidence type="ECO:0000313" key="2">
    <source>
        <dbReference type="EMBL" id="EZF50231.1"/>
    </source>
</evidence>
<feature type="region of interest" description="Disordered" evidence="1">
    <location>
        <begin position="21"/>
        <end position="75"/>
    </location>
</feature>
<protein>
    <submittedName>
        <fullName evidence="2">Uncharacterized protein</fullName>
    </submittedName>
</protein>
<gene>
    <name evidence="2" type="ORF">H103_06331</name>
</gene>
<organism evidence="2">
    <name type="scientific">Trichophyton rubrum CBS 288.86</name>
    <dbReference type="NCBI Taxonomy" id="1215330"/>
    <lineage>
        <taxon>Eukaryota</taxon>
        <taxon>Fungi</taxon>
        <taxon>Dikarya</taxon>
        <taxon>Ascomycota</taxon>
        <taxon>Pezizomycotina</taxon>
        <taxon>Eurotiomycetes</taxon>
        <taxon>Eurotiomycetidae</taxon>
        <taxon>Onygenales</taxon>
        <taxon>Arthrodermataceae</taxon>
        <taxon>Trichophyton</taxon>
    </lineage>
</organism>
<name>A0A022VW17_TRIRU</name>
<sequence length="106" mass="12083">MSGRLNRCQSITKDIVLVNLPKAEEKEDPGEKKERQKDKKKERFSPLRERDKVRVRGTVSNPGDQRDGGHQIWGKEVETADPNHNWGPCYSIALSQQRITLTGGKE</sequence>
<proteinExistence type="predicted"/>
<reference evidence="2" key="1">
    <citation type="submission" date="2014-02" db="EMBL/GenBank/DDBJ databases">
        <title>The Genome Sequence of Trichophyton rubrum (morphotype fischeri) CBS 288.86.</title>
        <authorList>
            <consortium name="The Broad Institute Genomics Platform"/>
            <person name="Cuomo C.A."/>
            <person name="White T.C."/>
            <person name="Graser Y."/>
            <person name="Martinez-Rossi N."/>
            <person name="Heitman J."/>
            <person name="Young S.K."/>
            <person name="Zeng Q."/>
            <person name="Gargeya S."/>
            <person name="Abouelleil A."/>
            <person name="Alvarado L."/>
            <person name="Chapman S.B."/>
            <person name="Gainer-Dewar J."/>
            <person name="Goldberg J."/>
            <person name="Griggs A."/>
            <person name="Gujja S."/>
            <person name="Hansen M."/>
            <person name="Howarth C."/>
            <person name="Imamovic A."/>
            <person name="Larimer J."/>
            <person name="Martinez D."/>
            <person name="Murphy C."/>
            <person name="Pearson M.D."/>
            <person name="Persinoti G."/>
            <person name="Poon T."/>
            <person name="Priest M."/>
            <person name="Roberts A.D."/>
            <person name="Saif S."/>
            <person name="Shea T.D."/>
            <person name="Sykes S.N."/>
            <person name="Wortman J."/>
            <person name="Nusbaum C."/>
            <person name="Birren B."/>
        </authorList>
    </citation>
    <scope>NUCLEOTIDE SEQUENCE [LARGE SCALE GENOMIC DNA]</scope>
    <source>
        <strain evidence="2">CBS 288.86</strain>
    </source>
</reference>
<feature type="compositionally biased region" description="Basic and acidic residues" evidence="1">
    <location>
        <begin position="22"/>
        <end position="54"/>
    </location>
</feature>